<gene>
    <name evidence="1" type="ORF">QTJ16_002742</name>
</gene>
<dbReference type="AlphaFoldDB" id="A0AAD9WG87"/>
<evidence type="ECO:0000313" key="1">
    <source>
        <dbReference type="EMBL" id="KAK2628096.1"/>
    </source>
</evidence>
<accession>A0AAD9WG87</accession>
<proteinExistence type="predicted"/>
<comment type="caution">
    <text evidence="1">The sequence shown here is derived from an EMBL/GenBank/DDBJ whole genome shotgun (WGS) entry which is preliminary data.</text>
</comment>
<organism evidence="1 2">
    <name type="scientific">Diplocarpon rosae</name>
    <dbReference type="NCBI Taxonomy" id="946125"/>
    <lineage>
        <taxon>Eukaryota</taxon>
        <taxon>Fungi</taxon>
        <taxon>Dikarya</taxon>
        <taxon>Ascomycota</taxon>
        <taxon>Pezizomycotina</taxon>
        <taxon>Leotiomycetes</taxon>
        <taxon>Helotiales</taxon>
        <taxon>Drepanopezizaceae</taxon>
        <taxon>Diplocarpon</taxon>
    </lineage>
</organism>
<dbReference type="EMBL" id="JAUBYV010000003">
    <property type="protein sequence ID" value="KAK2628096.1"/>
    <property type="molecule type" value="Genomic_DNA"/>
</dbReference>
<name>A0AAD9WG87_9HELO</name>
<sequence>MDFGLNGYLEILRIMASQQLSLPCLQSMFGDYHIDGPYHGNSHEPIPESPFTLSPALSYPEYGQYKASPPIKELAAFSLRSPKCPQCRGRRFDYTAYFHNPRFFRAPPHELLAPIERSYVLKNRLSSILVTYIVHDLHDDHMMADIKADITDWVQLVSKLAGEVGDSSIHADGVSDALAGVELWTADFARQLRDHLDHLTGQKMEVPRGWKKEVLSEFRKRWESVWICCANACAYHQEMISPVEQGM</sequence>
<protein>
    <submittedName>
        <fullName evidence="1">Uncharacterized protein</fullName>
    </submittedName>
</protein>
<dbReference type="Proteomes" id="UP001285354">
    <property type="component" value="Unassembled WGS sequence"/>
</dbReference>
<evidence type="ECO:0000313" key="2">
    <source>
        <dbReference type="Proteomes" id="UP001285354"/>
    </source>
</evidence>
<keyword evidence="2" id="KW-1185">Reference proteome</keyword>
<reference evidence="1" key="1">
    <citation type="submission" date="2023-06" db="EMBL/GenBank/DDBJ databases">
        <title>Draft genome of Marssonina rosae.</title>
        <authorList>
            <person name="Cheng Q."/>
        </authorList>
    </citation>
    <scope>NUCLEOTIDE SEQUENCE</scope>
    <source>
        <strain evidence="1">R4</strain>
    </source>
</reference>